<feature type="signal peptide" evidence="2">
    <location>
        <begin position="1"/>
        <end position="20"/>
    </location>
</feature>
<evidence type="ECO:0000256" key="2">
    <source>
        <dbReference type="SAM" id="SignalP"/>
    </source>
</evidence>
<comment type="similarity">
    <text evidence="1">Belongs to the protease inhibitor I11 (ecotin) family.</text>
</comment>
<accession>A0A427BFT4</accession>
<dbReference type="InterPro" id="IPR036198">
    <property type="entry name" value="Ecotin_sf"/>
</dbReference>
<sequence length="156" mass="18060">MKLRKVFSFLALLMVMVTFAQKNMKIDYSMYPKAKDGYEQKIITLKTLPNEDNYSVEIFAGKKTLVDSCNHFFLAGSFEQKTVDSWGYDYFNFETDGNIAGTLMGCFDNKSVEKIVHAQSLQTRYNSKLPIVVYVPKGYTLEYRIWKADEKLNIVK</sequence>
<dbReference type="SUPFAM" id="SSF49772">
    <property type="entry name" value="Ecotin, trypsin inhibitor"/>
    <property type="match status" value="1"/>
</dbReference>
<keyword evidence="2" id="KW-0732">Signal</keyword>
<dbReference type="InterPro" id="IPR005658">
    <property type="entry name" value="Prot_inh_ecotin"/>
</dbReference>
<dbReference type="RefSeq" id="WP_125350658.1">
    <property type="nucleotide sequence ID" value="NZ_RHPN01000046.1"/>
</dbReference>
<feature type="chain" id="PRO_5019247908" description="Ecotin" evidence="2">
    <location>
        <begin position="21"/>
        <end position="156"/>
    </location>
</feature>
<proteinExistence type="inferred from homology"/>
<dbReference type="PANTHER" id="PTHR35890">
    <property type="match status" value="1"/>
</dbReference>
<dbReference type="Pfam" id="PF03974">
    <property type="entry name" value="Ecotin"/>
    <property type="match status" value="1"/>
</dbReference>
<evidence type="ECO:0000313" key="4">
    <source>
        <dbReference type="Proteomes" id="UP000267844"/>
    </source>
</evidence>
<comment type="caution">
    <text evidence="3">The sequence shown here is derived from an EMBL/GenBank/DDBJ whole genome shotgun (WGS) entry which is preliminary data.</text>
</comment>
<evidence type="ECO:0008006" key="5">
    <source>
        <dbReference type="Google" id="ProtNLM"/>
    </source>
</evidence>
<reference evidence="3 4" key="1">
    <citation type="submission" date="2018-10" db="EMBL/GenBank/DDBJ databases">
        <title>Transmission dynamics of multidrug resistant bacteria on intensive care unit surfaces.</title>
        <authorList>
            <person name="D'Souza A.W."/>
            <person name="Potter R.F."/>
            <person name="Wallace M."/>
            <person name="Shupe A."/>
            <person name="Patel S."/>
            <person name="Sun S."/>
            <person name="Gul D."/>
            <person name="Kwon J.H."/>
            <person name="Andleeb S."/>
            <person name="Burnham C.-A.D."/>
            <person name="Dantas G."/>
        </authorList>
    </citation>
    <scope>NUCLEOTIDE SEQUENCE [LARGE SCALE GENOMIC DNA]</scope>
    <source>
        <strain evidence="3 4">WF_348</strain>
    </source>
</reference>
<protein>
    <recommendedName>
        <fullName evidence="5">Ecotin</fullName>
    </recommendedName>
</protein>
<name>A0A427BFT4_9FLAO</name>
<evidence type="ECO:0000256" key="1">
    <source>
        <dbReference type="ARBA" id="ARBA00010558"/>
    </source>
</evidence>
<dbReference type="PANTHER" id="PTHR35890:SF3">
    <property type="entry name" value="ECOTIN"/>
    <property type="match status" value="1"/>
</dbReference>
<dbReference type="EMBL" id="RHPO01000047">
    <property type="protein sequence ID" value="RRT87960.1"/>
    <property type="molecule type" value="Genomic_DNA"/>
</dbReference>
<evidence type="ECO:0000313" key="3">
    <source>
        <dbReference type="EMBL" id="RRT87960.1"/>
    </source>
</evidence>
<dbReference type="AlphaFoldDB" id="A0A427BFT4"/>
<dbReference type="Proteomes" id="UP000267844">
    <property type="component" value="Unassembled WGS sequence"/>
</dbReference>
<gene>
    <name evidence="3" type="ORF">EGI89_14135</name>
</gene>
<dbReference type="Gene3D" id="2.60.40.550">
    <property type="entry name" value="Ecotin"/>
    <property type="match status" value="1"/>
</dbReference>
<dbReference type="GO" id="GO:0004867">
    <property type="term" value="F:serine-type endopeptidase inhibitor activity"/>
    <property type="evidence" value="ECO:0007669"/>
    <property type="project" value="InterPro"/>
</dbReference>
<organism evidence="3 4">
    <name type="scientific">Empedobacter falsenii</name>
    <dbReference type="NCBI Taxonomy" id="343874"/>
    <lineage>
        <taxon>Bacteria</taxon>
        <taxon>Pseudomonadati</taxon>
        <taxon>Bacteroidota</taxon>
        <taxon>Flavobacteriia</taxon>
        <taxon>Flavobacteriales</taxon>
        <taxon>Weeksellaceae</taxon>
        <taxon>Empedobacter</taxon>
    </lineage>
</organism>